<dbReference type="InterPro" id="IPR002220">
    <property type="entry name" value="DapA-like"/>
</dbReference>
<dbReference type="PANTHER" id="PTHR12128">
    <property type="entry name" value="DIHYDRODIPICOLINATE SYNTHASE"/>
    <property type="match status" value="1"/>
</dbReference>
<dbReference type="EMBL" id="AP019416">
    <property type="protein sequence ID" value="BBI49092.1"/>
    <property type="molecule type" value="Genomic_DNA"/>
</dbReference>
<keyword evidence="1" id="KW-0456">Lyase</keyword>
<proteinExistence type="predicted"/>
<dbReference type="Pfam" id="PF00701">
    <property type="entry name" value="DHDPS"/>
    <property type="match status" value="1"/>
</dbReference>
<dbReference type="Proteomes" id="UP000289555">
    <property type="component" value="Chromosome"/>
</dbReference>
<reference evidence="3" key="1">
    <citation type="journal article" date="2019" name="Microbiol. Resour. Announc.">
        <title>Complete Genome Sequence of Halomonas olivaria, a Moderately Halophilic Bacterium Isolated from Olive Processing Effluents, Obtained by Nanopore Sequencing.</title>
        <authorList>
            <person name="Nagata S."/>
            <person name="Ii K.M."/>
            <person name="Tsukimi T."/>
            <person name="Miura M.C."/>
            <person name="Galipon J."/>
            <person name="Arakawa K."/>
        </authorList>
    </citation>
    <scope>NUCLEOTIDE SEQUENCE [LARGE SCALE GENOMIC DNA]</scope>
    <source>
        <strain evidence="3">TYRC17</strain>
    </source>
</reference>
<name>A0ABM7GF64_9GAMM</name>
<accession>A0ABM7GF64</accession>
<keyword evidence="3" id="KW-1185">Reference proteome</keyword>
<dbReference type="Gene3D" id="3.20.20.70">
    <property type="entry name" value="Aldolase class I"/>
    <property type="match status" value="1"/>
</dbReference>
<sequence length="118" mass="12527">METGKAFAKAAEEVGADGILLMPPYLTECPQDGLVEYARQICDATAVNVIYYNRGNGILNASSVQQLADHCPNLVGLKDGKGDIQALNKIVKTVGDRLVYIGGVPTAEILPRPMSPLA</sequence>
<evidence type="ECO:0000313" key="2">
    <source>
        <dbReference type="EMBL" id="BBI49092.1"/>
    </source>
</evidence>
<organism evidence="2 3">
    <name type="scientific">Vreelandella olivaria</name>
    <dbReference type="NCBI Taxonomy" id="390919"/>
    <lineage>
        <taxon>Bacteria</taxon>
        <taxon>Pseudomonadati</taxon>
        <taxon>Pseudomonadota</taxon>
        <taxon>Gammaproteobacteria</taxon>
        <taxon>Oceanospirillales</taxon>
        <taxon>Halomonadaceae</taxon>
        <taxon>Vreelandella</taxon>
    </lineage>
</organism>
<gene>
    <name evidence="2" type="ORF">HORIV_15130</name>
</gene>
<dbReference type="InterPro" id="IPR013785">
    <property type="entry name" value="Aldolase_TIM"/>
</dbReference>
<evidence type="ECO:0000256" key="1">
    <source>
        <dbReference type="ARBA" id="ARBA00023239"/>
    </source>
</evidence>
<evidence type="ECO:0008006" key="4">
    <source>
        <dbReference type="Google" id="ProtNLM"/>
    </source>
</evidence>
<protein>
    <recommendedName>
        <fullName evidence="4">5-dehydro-4-deoxyglucarate dehydratase</fullName>
    </recommendedName>
</protein>
<dbReference type="PANTHER" id="PTHR12128:SF19">
    <property type="entry name" value="5-DEHYDRO-4-DEOXYGLUCARATE DEHYDRATASE 2-RELATED"/>
    <property type="match status" value="1"/>
</dbReference>
<evidence type="ECO:0000313" key="3">
    <source>
        <dbReference type="Proteomes" id="UP000289555"/>
    </source>
</evidence>
<dbReference type="SUPFAM" id="SSF51569">
    <property type="entry name" value="Aldolase"/>
    <property type="match status" value="1"/>
</dbReference>